<proteinExistence type="predicted"/>
<evidence type="ECO:0000313" key="2">
    <source>
        <dbReference type="EMBL" id="MQW31657.1"/>
    </source>
</evidence>
<comment type="caution">
    <text evidence="2">The sequence shown here is derived from an EMBL/GenBank/DDBJ whole genome shotgun (WGS) entry which is preliminary data.</text>
</comment>
<sequence>MSEAPEIEVSVVPTTGSPIGGMGQGLPPIGPAIANAVARLTGGVRLRHYPFLPHRVKAALES</sequence>
<evidence type="ECO:0000256" key="1">
    <source>
        <dbReference type="SAM" id="MobiDB-lite"/>
    </source>
</evidence>
<evidence type="ECO:0000313" key="3">
    <source>
        <dbReference type="Proteomes" id="UP000429484"/>
    </source>
</evidence>
<dbReference type="GO" id="GO:0016491">
    <property type="term" value="F:oxidoreductase activity"/>
    <property type="evidence" value="ECO:0007669"/>
    <property type="project" value="InterPro"/>
</dbReference>
<dbReference type="InterPro" id="IPR037165">
    <property type="entry name" value="AldOxase/xan_DH_Mopterin-bd_sf"/>
</dbReference>
<feature type="region of interest" description="Disordered" evidence="1">
    <location>
        <begin position="1"/>
        <end position="23"/>
    </location>
</feature>
<gene>
    <name evidence="2" type="ORF">GHK53_01955</name>
</gene>
<dbReference type="AlphaFoldDB" id="A0AAW9TIX0"/>
<dbReference type="EMBL" id="WISR01000022">
    <property type="protein sequence ID" value="MQW31657.1"/>
    <property type="molecule type" value="Genomic_DNA"/>
</dbReference>
<name>A0AAW9TIX0_RHIML</name>
<organism evidence="2 3">
    <name type="scientific">Rhizobium meliloti</name>
    <name type="common">Ensifer meliloti</name>
    <name type="synonym">Sinorhizobium meliloti</name>
    <dbReference type="NCBI Taxonomy" id="382"/>
    <lineage>
        <taxon>Bacteria</taxon>
        <taxon>Pseudomonadati</taxon>
        <taxon>Pseudomonadota</taxon>
        <taxon>Alphaproteobacteria</taxon>
        <taxon>Hyphomicrobiales</taxon>
        <taxon>Rhizobiaceae</taxon>
        <taxon>Sinorhizobium/Ensifer group</taxon>
        <taxon>Sinorhizobium</taxon>
    </lineage>
</organism>
<dbReference type="RefSeq" id="WP_017269331.1">
    <property type="nucleotide sequence ID" value="NZ_CP066361.1"/>
</dbReference>
<dbReference type="Gene3D" id="3.30.365.10">
    <property type="entry name" value="Aldehyde oxidase/xanthine dehydrogenase, molybdopterin binding domain"/>
    <property type="match status" value="1"/>
</dbReference>
<dbReference type="SUPFAM" id="SSF56003">
    <property type="entry name" value="Molybdenum cofactor-binding domain"/>
    <property type="match status" value="1"/>
</dbReference>
<accession>A0AAW9TIX0</accession>
<dbReference type="Proteomes" id="UP000429484">
    <property type="component" value="Unassembled WGS sequence"/>
</dbReference>
<evidence type="ECO:0008006" key="4">
    <source>
        <dbReference type="Google" id="ProtNLM"/>
    </source>
</evidence>
<reference evidence="2 3" key="1">
    <citation type="journal article" date="2013" name="Genome Biol.">
        <title>Comparative genomics of the core and accessory genomes of 48 Sinorhizobium strains comprising five genospecies.</title>
        <authorList>
            <person name="Sugawara M."/>
            <person name="Epstein B."/>
            <person name="Badgley B.D."/>
            <person name="Unno T."/>
            <person name="Xu L."/>
            <person name="Reese J."/>
            <person name="Gyaneshwar P."/>
            <person name="Denny R."/>
            <person name="Mudge J."/>
            <person name="Bharti A.K."/>
            <person name="Farmer A.D."/>
            <person name="May G.D."/>
            <person name="Woodward J.E."/>
            <person name="Medigue C."/>
            <person name="Vallenet D."/>
            <person name="Lajus A."/>
            <person name="Rouy Z."/>
            <person name="Martinez-Vaz B."/>
            <person name="Tiffin P."/>
            <person name="Young N.D."/>
            <person name="Sadowsky M.J."/>
        </authorList>
    </citation>
    <scope>NUCLEOTIDE SEQUENCE [LARGE SCALE GENOMIC DNA]</scope>
    <source>
        <strain evidence="2 3">N6B1</strain>
    </source>
</reference>
<protein>
    <recommendedName>
        <fullName evidence="4">Xanthine dehydrogenase family protein molybdopterin-binding subunit</fullName>
    </recommendedName>
</protein>